<keyword evidence="7 10" id="KW-0235">DNA replication</keyword>
<dbReference type="InterPro" id="IPR001001">
    <property type="entry name" value="DNA_polIII_beta"/>
</dbReference>
<comment type="similarity">
    <text evidence="2 10">Belongs to the beta sliding clamp family.</text>
</comment>
<dbReference type="Pfam" id="PF02767">
    <property type="entry name" value="DNA_pol3_beta_2"/>
    <property type="match status" value="1"/>
</dbReference>
<dbReference type="Proteomes" id="UP001501523">
    <property type="component" value="Unassembled WGS sequence"/>
</dbReference>
<dbReference type="SUPFAM" id="SSF55979">
    <property type="entry name" value="DNA clamp"/>
    <property type="match status" value="3"/>
</dbReference>
<keyword evidence="4 10" id="KW-0963">Cytoplasm</keyword>
<evidence type="ECO:0000256" key="9">
    <source>
        <dbReference type="ARBA" id="ARBA00023125"/>
    </source>
</evidence>
<comment type="caution">
    <text evidence="14">The sequence shown here is derived from an EMBL/GenBank/DDBJ whole genome shotgun (WGS) entry which is preliminary data.</text>
</comment>
<feature type="domain" description="DNA polymerase III beta sliding clamp C-terminal" evidence="13">
    <location>
        <begin position="247"/>
        <end position="365"/>
    </location>
</feature>
<dbReference type="PANTHER" id="PTHR30478">
    <property type="entry name" value="DNA POLYMERASE III SUBUNIT BETA"/>
    <property type="match status" value="1"/>
</dbReference>
<dbReference type="InterPro" id="IPR022637">
    <property type="entry name" value="DNA_polIII_beta_cen"/>
</dbReference>
<evidence type="ECO:0000256" key="2">
    <source>
        <dbReference type="ARBA" id="ARBA00010752"/>
    </source>
</evidence>
<evidence type="ECO:0000259" key="11">
    <source>
        <dbReference type="Pfam" id="PF00712"/>
    </source>
</evidence>
<dbReference type="PANTHER" id="PTHR30478:SF0">
    <property type="entry name" value="BETA SLIDING CLAMP"/>
    <property type="match status" value="1"/>
</dbReference>
<dbReference type="PIRSF" id="PIRSF000804">
    <property type="entry name" value="DNA_pol_III_b"/>
    <property type="match status" value="1"/>
</dbReference>
<evidence type="ECO:0000313" key="15">
    <source>
        <dbReference type="Proteomes" id="UP001501523"/>
    </source>
</evidence>
<feature type="domain" description="DNA polymerase III beta sliding clamp N-terminal" evidence="11">
    <location>
        <begin position="1"/>
        <end position="118"/>
    </location>
</feature>
<gene>
    <name evidence="14" type="primary">dnaN</name>
    <name evidence="14" type="ORF">GCM10009105_14960</name>
</gene>
<dbReference type="InterPro" id="IPR022635">
    <property type="entry name" value="DNA_polIII_beta_C"/>
</dbReference>
<dbReference type="Pfam" id="PF02768">
    <property type="entry name" value="DNA_pol3_beta_3"/>
    <property type="match status" value="1"/>
</dbReference>
<evidence type="ECO:0000256" key="1">
    <source>
        <dbReference type="ARBA" id="ARBA00004496"/>
    </source>
</evidence>
<evidence type="ECO:0000256" key="8">
    <source>
        <dbReference type="ARBA" id="ARBA00022932"/>
    </source>
</evidence>
<accession>A0ABN1IFX8</accession>
<dbReference type="NCBIfam" id="TIGR00663">
    <property type="entry name" value="dnan"/>
    <property type="match status" value="1"/>
</dbReference>
<reference evidence="14 15" key="1">
    <citation type="journal article" date="2019" name="Int. J. Syst. Evol. Microbiol.">
        <title>The Global Catalogue of Microorganisms (GCM) 10K type strain sequencing project: providing services to taxonomists for standard genome sequencing and annotation.</title>
        <authorList>
            <consortium name="The Broad Institute Genomics Platform"/>
            <consortium name="The Broad Institute Genome Sequencing Center for Infectious Disease"/>
            <person name="Wu L."/>
            <person name="Ma J."/>
        </authorList>
    </citation>
    <scope>NUCLEOTIDE SEQUENCE [LARGE SCALE GENOMIC DNA]</scope>
    <source>
        <strain evidence="14 15">JCM 15421</strain>
    </source>
</reference>
<dbReference type="Pfam" id="PF00712">
    <property type="entry name" value="DNA_pol3_beta"/>
    <property type="match status" value="1"/>
</dbReference>
<comment type="subcellular location">
    <subcellularLocation>
        <location evidence="1 10">Cytoplasm</location>
    </subcellularLocation>
</comment>
<protein>
    <recommendedName>
        <fullName evidence="3 10">Beta sliding clamp</fullName>
    </recommendedName>
</protein>
<evidence type="ECO:0000256" key="6">
    <source>
        <dbReference type="ARBA" id="ARBA00022695"/>
    </source>
</evidence>
<comment type="subunit">
    <text evidence="10">Forms a ring-shaped head-to-tail homodimer around DNA.</text>
</comment>
<evidence type="ECO:0000256" key="3">
    <source>
        <dbReference type="ARBA" id="ARBA00021035"/>
    </source>
</evidence>
<evidence type="ECO:0000256" key="10">
    <source>
        <dbReference type="PIRNR" id="PIRNR000804"/>
    </source>
</evidence>
<evidence type="ECO:0000313" key="14">
    <source>
        <dbReference type="EMBL" id="GAA0712414.1"/>
    </source>
</evidence>
<organism evidence="14 15">
    <name type="scientific">Dokdonella soli</name>
    <dbReference type="NCBI Taxonomy" id="529810"/>
    <lineage>
        <taxon>Bacteria</taxon>
        <taxon>Pseudomonadati</taxon>
        <taxon>Pseudomonadota</taxon>
        <taxon>Gammaproteobacteria</taxon>
        <taxon>Lysobacterales</taxon>
        <taxon>Rhodanobacteraceae</taxon>
        <taxon>Dokdonella</taxon>
    </lineage>
</organism>
<keyword evidence="6 10" id="KW-0548">Nucleotidyltransferase</keyword>
<name>A0ABN1IFX8_9GAMM</name>
<evidence type="ECO:0000256" key="7">
    <source>
        <dbReference type="ARBA" id="ARBA00022705"/>
    </source>
</evidence>
<dbReference type="Gene3D" id="3.10.150.10">
    <property type="entry name" value="DNA Polymerase III, subunit A, domain 2"/>
    <property type="match status" value="1"/>
</dbReference>
<dbReference type="InterPro" id="IPR022634">
    <property type="entry name" value="DNA_polIII_beta_N"/>
</dbReference>
<evidence type="ECO:0000256" key="5">
    <source>
        <dbReference type="ARBA" id="ARBA00022679"/>
    </source>
</evidence>
<feature type="domain" description="DNA polymerase III beta sliding clamp central" evidence="12">
    <location>
        <begin position="128"/>
        <end position="243"/>
    </location>
</feature>
<keyword evidence="9" id="KW-0238">DNA-binding</keyword>
<evidence type="ECO:0000256" key="4">
    <source>
        <dbReference type="ARBA" id="ARBA00022490"/>
    </source>
</evidence>
<dbReference type="InterPro" id="IPR046938">
    <property type="entry name" value="DNA_clamp_sf"/>
</dbReference>
<sequence length="366" mass="40737">MRFSIQREAFLKRLQQVVGVVERRQTLPVLANLLVVVDTTGVSLTGTDLEVEMVARTEADDLDSGEVTIPARKLFDICRALPDGCRIKLEQSGERVTVSAGRSRFTLATLPATEFPVIENIELVERVTLPEATLKELMDRTGFAMAHQDVRYYLNGMLLDLREHVLRCVATDGHRLALAETRIDTKVSTPRQVIVPRKGVVELQGLFEPGEGTVELEFARNHLRVRRGGVTFTSKLIDGRFPDYEAVIPIGADKEVRVQRDDVRAALQRAAILSNEKYRGVKLEVGPNRLRIVAHNPEQEEAIEEVEAKTGVAELSVGFNVNYLLDALGALGGDEVLLCLRDGQSSCLVRKPESEDTRHVIMPLRL</sequence>
<proteinExistence type="inferred from homology"/>
<keyword evidence="5 10" id="KW-0808">Transferase</keyword>
<dbReference type="SMART" id="SM00480">
    <property type="entry name" value="POL3Bc"/>
    <property type="match status" value="1"/>
</dbReference>
<comment type="function">
    <text evidence="10">Confers DNA tethering and processivity to DNA polymerases and other proteins. Acts as a clamp, forming a ring around DNA (a reaction catalyzed by the clamp-loading complex) which diffuses in an ATP-independent manner freely and bidirectionally along dsDNA. Initially characterized for its ability to contact the catalytic subunit of DNA polymerase III (Pol III), a complex, multichain enzyme responsible for most of the replicative synthesis in bacteria; Pol III exhibits 3'-5' exonuclease proofreading activity. The beta chain is required for initiation of replication as well as for processivity of DNA replication.</text>
</comment>
<evidence type="ECO:0000259" key="13">
    <source>
        <dbReference type="Pfam" id="PF02768"/>
    </source>
</evidence>
<evidence type="ECO:0000259" key="12">
    <source>
        <dbReference type="Pfam" id="PF02767"/>
    </source>
</evidence>
<dbReference type="Gene3D" id="3.70.10.10">
    <property type="match status" value="1"/>
</dbReference>
<dbReference type="RefSeq" id="WP_343788886.1">
    <property type="nucleotide sequence ID" value="NZ_BAAAEU010000006.1"/>
</dbReference>
<keyword evidence="8 10" id="KW-0239">DNA-directed DNA polymerase</keyword>
<keyword evidence="15" id="KW-1185">Reference proteome</keyword>
<dbReference type="EMBL" id="BAAAEU010000006">
    <property type="protein sequence ID" value="GAA0712414.1"/>
    <property type="molecule type" value="Genomic_DNA"/>
</dbReference>
<dbReference type="CDD" id="cd00140">
    <property type="entry name" value="beta_clamp"/>
    <property type="match status" value="1"/>
</dbReference>